<dbReference type="EMBL" id="JROU02002167">
    <property type="protein sequence ID" value="OEH74027.1"/>
    <property type="molecule type" value="Genomic_DNA"/>
</dbReference>
<protein>
    <submittedName>
        <fullName evidence="2">Uncharacterized protein</fullName>
    </submittedName>
</protein>
<dbReference type="AlphaFoldDB" id="A0A1D3CS44"/>
<dbReference type="VEuPathDB" id="ToxoDB:cyc_09144"/>
<reference evidence="2 3" key="1">
    <citation type="journal article" date="2016" name="BMC Genomics">
        <title>Comparative genomics reveals Cyclospora cayetanensis possesses coccidia-like metabolism and invasion components but unique surface antigens.</title>
        <authorList>
            <person name="Liu S."/>
            <person name="Wang L."/>
            <person name="Zheng H."/>
            <person name="Xu Z."/>
            <person name="Roellig D.M."/>
            <person name="Li N."/>
            <person name="Frace M.A."/>
            <person name="Tang K."/>
            <person name="Arrowood M.J."/>
            <person name="Moss D.M."/>
            <person name="Zhang L."/>
            <person name="Feng Y."/>
            <person name="Xiao L."/>
        </authorList>
    </citation>
    <scope>NUCLEOTIDE SEQUENCE [LARGE SCALE GENOMIC DNA]</scope>
    <source>
        <strain evidence="2 3">CHN_HEN01</strain>
    </source>
</reference>
<accession>A0A1D3CS44</accession>
<evidence type="ECO:0000313" key="2">
    <source>
        <dbReference type="EMBL" id="OEH74027.1"/>
    </source>
</evidence>
<gene>
    <name evidence="2" type="ORF">cyc_09144</name>
</gene>
<keyword evidence="3" id="KW-1185">Reference proteome</keyword>
<comment type="caution">
    <text evidence="2">The sequence shown here is derived from an EMBL/GenBank/DDBJ whole genome shotgun (WGS) entry which is preliminary data.</text>
</comment>
<name>A0A1D3CS44_9EIME</name>
<evidence type="ECO:0000313" key="3">
    <source>
        <dbReference type="Proteomes" id="UP000095192"/>
    </source>
</evidence>
<evidence type="ECO:0000256" key="1">
    <source>
        <dbReference type="SAM" id="MobiDB-lite"/>
    </source>
</evidence>
<feature type="region of interest" description="Disordered" evidence="1">
    <location>
        <begin position="1"/>
        <end position="43"/>
    </location>
</feature>
<organism evidence="2 3">
    <name type="scientific">Cyclospora cayetanensis</name>
    <dbReference type="NCBI Taxonomy" id="88456"/>
    <lineage>
        <taxon>Eukaryota</taxon>
        <taxon>Sar</taxon>
        <taxon>Alveolata</taxon>
        <taxon>Apicomplexa</taxon>
        <taxon>Conoidasida</taxon>
        <taxon>Coccidia</taxon>
        <taxon>Eucoccidiorida</taxon>
        <taxon>Eimeriorina</taxon>
        <taxon>Eimeriidae</taxon>
        <taxon>Cyclospora</taxon>
    </lineage>
</organism>
<dbReference type="InParanoid" id="A0A1D3CS44"/>
<feature type="compositionally biased region" description="Basic and acidic residues" evidence="1">
    <location>
        <begin position="1"/>
        <end position="15"/>
    </location>
</feature>
<sequence>MKTFAKKKDSREARLQKITRQHTVPPSTPGGLPSADARGRLPETKRAGGAVFSSFSRFESLAPAGCSPLLLLPASQQQPAVLLLAYYATPPLGLPAEFEPAASCSSSPSCSRVAQLSSYATHRQPAGRECQQQLRQPSALLQRKMLLSRRPQTRGDSSEALA</sequence>
<dbReference type="Proteomes" id="UP000095192">
    <property type="component" value="Unassembled WGS sequence"/>
</dbReference>
<proteinExistence type="predicted"/>